<sequence>MAKVDLTKQPYNLDADVVYEQNKVLQGHSKYPVLIAANTGAGGDLVDSFTDFEDTCYSSADVYANRINPV</sequence>
<protein>
    <submittedName>
        <fullName evidence="1">Uncharacterized protein</fullName>
    </submittedName>
</protein>
<proteinExistence type="predicted"/>
<dbReference type="Proteomes" id="UP000540056">
    <property type="component" value="Unassembled WGS sequence"/>
</dbReference>
<gene>
    <name evidence="1" type="ORF">H3232_06590</name>
</gene>
<keyword evidence="2" id="KW-1185">Reference proteome</keyword>
<organism evidence="1 2">
    <name type="scientific">Aerococcus urinaeequi</name>
    <dbReference type="NCBI Taxonomy" id="51665"/>
    <lineage>
        <taxon>Bacteria</taxon>
        <taxon>Bacillati</taxon>
        <taxon>Bacillota</taxon>
        <taxon>Bacilli</taxon>
        <taxon>Lactobacillales</taxon>
        <taxon>Aerococcaceae</taxon>
        <taxon>Aerococcus</taxon>
    </lineage>
</organism>
<dbReference type="EMBL" id="JACGAN010000010">
    <property type="protein sequence ID" value="MBA5746854.1"/>
    <property type="molecule type" value="Genomic_DNA"/>
</dbReference>
<name>A0ABR5ZYQ1_9LACT</name>
<comment type="caution">
    <text evidence="1">The sequence shown here is derived from an EMBL/GenBank/DDBJ whole genome shotgun (WGS) entry which is preliminary data.</text>
</comment>
<accession>A0ABR5ZYQ1</accession>
<reference evidence="1 2" key="1">
    <citation type="submission" date="2020-07" db="EMBL/GenBank/DDBJ databases">
        <title>Draft Genome Sequences of Lactobacillales Isolated from the International Space Station.</title>
        <authorList>
            <person name="Bharadwaj A.R."/>
            <person name="Singh N.K."/>
            <person name="Wood J.M."/>
            <person name="Debieu M."/>
            <person name="O'Hara N.B."/>
            <person name="Karouia F."/>
            <person name="Mason C.E."/>
            <person name="Venkateswaran K."/>
        </authorList>
    </citation>
    <scope>NUCLEOTIDE SEQUENCE [LARGE SCALE GENOMIC DNA]</scope>
    <source>
        <strain evidence="1 2">151250015-1-258-55</strain>
    </source>
</reference>
<dbReference type="RefSeq" id="WP_048728152.1">
    <property type="nucleotide sequence ID" value="NZ_JACGAM010000011.1"/>
</dbReference>
<evidence type="ECO:0000313" key="2">
    <source>
        <dbReference type="Proteomes" id="UP000540056"/>
    </source>
</evidence>
<evidence type="ECO:0000313" key="1">
    <source>
        <dbReference type="EMBL" id="MBA5746854.1"/>
    </source>
</evidence>